<accession>A0A7W3H927</accession>
<dbReference type="Proteomes" id="UP000591803">
    <property type="component" value="Unassembled WGS sequence"/>
</dbReference>
<dbReference type="PANTHER" id="PTHR21381">
    <property type="entry name" value="ZGC:162297"/>
    <property type="match status" value="1"/>
</dbReference>
<proteinExistence type="inferred from homology"/>
<dbReference type="PANTHER" id="PTHR21381:SF3">
    <property type="entry name" value="SGC REGION PROTEIN SGCQ-RELATED"/>
    <property type="match status" value="1"/>
</dbReference>
<dbReference type="InterPro" id="IPR011060">
    <property type="entry name" value="RibuloseP-bd_barrel"/>
</dbReference>
<dbReference type="InterPro" id="IPR005137">
    <property type="entry name" value="BtpA"/>
</dbReference>
<dbReference type="EMBL" id="JABXRI010000001">
    <property type="protein sequence ID" value="MBA8062749.1"/>
    <property type="molecule type" value="Genomic_DNA"/>
</dbReference>
<evidence type="ECO:0000256" key="1">
    <source>
        <dbReference type="ARBA" id="ARBA00006007"/>
    </source>
</evidence>
<dbReference type="AlphaFoldDB" id="A0A7W3H927"/>
<name>A0A7W3H927_CITFR</name>
<protein>
    <submittedName>
        <fullName evidence="2">Membrane biogenesis protein</fullName>
    </submittedName>
</protein>
<gene>
    <name evidence="2" type="ORF">HV077_10150</name>
</gene>
<dbReference type="SUPFAM" id="SSF51366">
    <property type="entry name" value="Ribulose-phoshate binding barrel"/>
    <property type="match status" value="1"/>
</dbReference>
<reference evidence="2 3" key="1">
    <citation type="submission" date="2020-06" db="EMBL/GenBank/DDBJ databases">
        <title>REHAB project genomes.</title>
        <authorList>
            <person name="Shaw L.P."/>
        </authorList>
    </citation>
    <scope>NUCLEOTIDE SEQUENCE [LARGE SCALE GENOMIC DNA]</scope>
    <source>
        <strain evidence="2 3">RHBSTW-00116</strain>
    </source>
</reference>
<dbReference type="Pfam" id="PF03437">
    <property type="entry name" value="BtpA"/>
    <property type="match status" value="1"/>
</dbReference>
<sequence>MSGANMKNKVETLFGDNKFILAMLHLKGENDRDVLENAKKEIAIYQQNGVDAVIVENYFGTPAQVESVLHYLDSTQPGITYGVNLLDDDKKGFELAKKYHASFIQLDSVAGHLPVDEDLSFAQFIEENRRDASFAVFGGVRFKYQPYKSGRSLQEDLTLGMQRCDAIVVTGDATGQETDEDKIREFRAIIGDFPLIIGAGITLDNCQHQLTMGSGAVVGSYFKDTYKDTGDVCAEHVSQLMQKVKQND</sequence>
<organism evidence="2 3">
    <name type="scientific">Citrobacter freundii</name>
    <dbReference type="NCBI Taxonomy" id="546"/>
    <lineage>
        <taxon>Bacteria</taxon>
        <taxon>Pseudomonadati</taxon>
        <taxon>Pseudomonadota</taxon>
        <taxon>Gammaproteobacteria</taxon>
        <taxon>Enterobacterales</taxon>
        <taxon>Enterobacteriaceae</taxon>
        <taxon>Citrobacter</taxon>
        <taxon>Citrobacter freundii complex</taxon>
    </lineage>
</organism>
<evidence type="ECO:0000313" key="2">
    <source>
        <dbReference type="EMBL" id="MBA8062749.1"/>
    </source>
</evidence>
<comment type="similarity">
    <text evidence="1">Belongs to the BtpA family.</text>
</comment>
<comment type="caution">
    <text evidence="2">The sequence shown here is derived from an EMBL/GenBank/DDBJ whole genome shotgun (WGS) entry which is preliminary data.</text>
</comment>
<evidence type="ECO:0000313" key="3">
    <source>
        <dbReference type="Proteomes" id="UP000591803"/>
    </source>
</evidence>